<dbReference type="SUPFAM" id="SSF53335">
    <property type="entry name" value="S-adenosyl-L-methionine-dependent methyltransferases"/>
    <property type="match status" value="1"/>
</dbReference>
<keyword evidence="2" id="KW-0808">Transferase</keyword>
<evidence type="ECO:0000256" key="2">
    <source>
        <dbReference type="ARBA" id="ARBA00022679"/>
    </source>
</evidence>
<organism evidence="4 5">
    <name type="scientific">Ostreobium quekettii</name>
    <dbReference type="NCBI Taxonomy" id="121088"/>
    <lineage>
        <taxon>Eukaryota</taxon>
        <taxon>Viridiplantae</taxon>
        <taxon>Chlorophyta</taxon>
        <taxon>core chlorophytes</taxon>
        <taxon>Ulvophyceae</taxon>
        <taxon>TCBD clade</taxon>
        <taxon>Bryopsidales</taxon>
        <taxon>Ostreobineae</taxon>
        <taxon>Ostreobiaceae</taxon>
        <taxon>Ostreobium</taxon>
    </lineage>
</organism>
<protein>
    <recommendedName>
        <fullName evidence="6">Methyltransferase domain-containing protein</fullName>
    </recommendedName>
</protein>
<dbReference type="InterPro" id="IPR004033">
    <property type="entry name" value="UbiE/COQ5_MeTrFase"/>
</dbReference>
<proteinExistence type="predicted"/>
<dbReference type="AlphaFoldDB" id="A0A8S1IQZ2"/>
<reference evidence="4" key="1">
    <citation type="submission" date="2020-12" db="EMBL/GenBank/DDBJ databases">
        <authorList>
            <person name="Iha C."/>
        </authorList>
    </citation>
    <scope>NUCLEOTIDE SEQUENCE</scope>
</reference>
<accession>A0A8S1IQZ2</accession>
<evidence type="ECO:0000256" key="1">
    <source>
        <dbReference type="ARBA" id="ARBA00022603"/>
    </source>
</evidence>
<evidence type="ECO:0008006" key="6">
    <source>
        <dbReference type="Google" id="ProtNLM"/>
    </source>
</evidence>
<dbReference type="PANTHER" id="PTHR43591:SF24">
    <property type="entry name" value="2-METHOXY-6-POLYPRENYL-1,4-BENZOQUINOL METHYLASE, MITOCHONDRIAL"/>
    <property type="match status" value="1"/>
</dbReference>
<dbReference type="InterPro" id="IPR029063">
    <property type="entry name" value="SAM-dependent_MTases_sf"/>
</dbReference>
<dbReference type="Pfam" id="PF01209">
    <property type="entry name" value="Ubie_methyltran"/>
    <property type="match status" value="1"/>
</dbReference>
<keyword evidence="3" id="KW-0949">S-adenosyl-L-methionine</keyword>
<keyword evidence="1" id="KW-0489">Methyltransferase</keyword>
<evidence type="ECO:0000313" key="4">
    <source>
        <dbReference type="EMBL" id="CAD7697660.1"/>
    </source>
</evidence>
<dbReference type="Proteomes" id="UP000708148">
    <property type="component" value="Unassembled WGS sequence"/>
</dbReference>
<keyword evidence="5" id="KW-1185">Reference proteome</keyword>
<name>A0A8S1IQZ2_9CHLO</name>
<sequence>MTLNSAIGVPRCCMPRLNSILPLYATRIYTALESISGGSMTVLISSALRLLRWRYGRQKKLEIEGLDCSPKMLDIARRADPKSTFTLGDATALPYSDASFDFALSVYTLRNLPDLRMALQEMLRVLKPRSKLLLLDAFPPPIPVARALLWLWLKLVLPILGGLFTGERWAYEYLAASIQGTKSAHEVATMLEGLGCDEIEVNHYTFGAAACIVATKPMEVALKPVRKTGRRAKESGSR</sequence>
<dbReference type="EMBL" id="CAJHUC010000695">
    <property type="protein sequence ID" value="CAD7697660.1"/>
    <property type="molecule type" value="Genomic_DNA"/>
</dbReference>
<gene>
    <name evidence="4" type="ORF">OSTQU699_LOCUS3021</name>
</gene>
<dbReference type="Gene3D" id="3.40.50.150">
    <property type="entry name" value="Vaccinia Virus protein VP39"/>
    <property type="match status" value="1"/>
</dbReference>
<dbReference type="PROSITE" id="PS51608">
    <property type="entry name" value="SAM_MT_UBIE"/>
    <property type="match status" value="1"/>
</dbReference>
<evidence type="ECO:0000313" key="5">
    <source>
        <dbReference type="Proteomes" id="UP000708148"/>
    </source>
</evidence>
<comment type="caution">
    <text evidence="4">The sequence shown here is derived from an EMBL/GenBank/DDBJ whole genome shotgun (WGS) entry which is preliminary data.</text>
</comment>
<evidence type="ECO:0000256" key="3">
    <source>
        <dbReference type="ARBA" id="ARBA00022691"/>
    </source>
</evidence>
<dbReference type="GO" id="GO:0032259">
    <property type="term" value="P:methylation"/>
    <property type="evidence" value="ECO:0007669"/>
    <property type="project" value="UniProtKB-KW"/>
</dbReference>
<dbReference type="PANTHER" id="PTHR43591">
    <property type="entry name" value="METHYLTRANSFERASE"/>
    <property type="match status" value="1"/>
</dbReference>
<dbReference type="OrthoDB" id="8300214at2759"/>
<dbReference type="GO" id="GO:0008168">
    <property type="term" value="F:methyltransferase activity"/>
    <property type="evidence" value="ECO:0007669"/>
    <property type="project" value="UniProtKB-KW"/>
</dbReference>
<dbReference type="CDD" id="cd02440">
    <property type="entry name" value="AdoMet_MTases"/>
    <property type="match status" value="1"/>
</dbReference>